<dbReference type="SMART" id="SM00031">
    <property type="entry name" value="DED"/>
    <property type="match status" value="2"/>
</dbReference>
<protein>
    <recommendedName>
        <fullName evidence="3">DED domain-containing protein</fullName>
    </recommendedName>
</protein>
<evidence type="ECO:0000313" key="4">
    <source>
        <dbReference type="EMBL" id="EEN50958.1"/>
    </source>
</evidence>
<dbReference type="InParanoid" id="C3Z946"/>
<feature type="compositionally biased region" description="Basic and acidic residues" evidence="2">
    <location>
        <begin position="270"/>
        <end position="290"/>
    </location>
</feature>
<dbReference type="EMBL" id="GG666598">
    <property type="protein sequence ID" value="EEN50958.1"/>
    <property type="molecule type" value="Genomic_DNA"/>
</dbReference>
<dbReference type="AlphaFoldDB" id="C3Z946"/>
<organism>
    <name type="scientific">Branchiostoma floridae</name>
    <name type="common">Florida lancelet</name>
    <name type="synonym">Amphioxus</name>
    <dbReference type="NCBI Taxonomy" id="7739"/>
    <lineage>
        <taxon>Eukaryota</taxon>
        <taxon>Metazoa</taxon>
        <taxon>Chordata</taxon>
        <taxon>Cephalochordata</taxon>
        <taxon>Leptocardii</taxon>
        <taxon>Amphioxiformes</taxon>
        <taxon>Branchiostomatidae</taxon>
        <taxon>Branchiostoma</taxon>
    </lineage>
</organism>
<evidence type="ECO:0000259" key="3">
    <source>
        <dbReference type="PROSITE" id="PS50168"/>
    </source>
</evidence>
<dbReference type="InterPro" id="IPR011029">
    <property type="entry name" value="DEATH-like_dom_sf"/>
</dbReference>
<proteinExistence type="predicted"/>
<dbReference type="InterPro" id="IPR001875">
    <property type="entry name" value="DED_dom"/>
</dbReference>
<feature type="region of interest" description="Disordered" evidence="2">
    <location>
        <begin position="210"/>
        <end position="310"/>
    </location>
</feature>
<dbReference type="GO" id="GO:0042981">
    <property type="term" value="P:regulation of apoptotic process"/>
    <property type="evidence" value="ECO:0007669"/>
    <property type="project" value="InterPro"/>
</dbReference>
<dbReference type="Pfam" id="PF01335">
    <property type="entry name" value="DED"/>
    <property type="match status" value="1"/>
</dbReference>
<dbReference type="PANTHER" id="PTHR48169:SF7">
    <property type="entry name" value="CASPASE 10"/>
    <property type="match status" value="1"/>
</dbReference>
<dbReference type="Gene3D" id="1.10.533.10">
    <property type="entry name" value="Death Domain, Fas"/>
    <property type="match status" value="2"/>
</dbReference>
<evidence type="ECO:0000256" key="1">
    <source>
        <dbReference type="ARBA" id="ARBA00022703"/>
    </source>
</evidence>
<dbReference type="SUPFAM" id="SSF47986">
    <property type="entry name" value="DEATH domain"/>
    <property type="match status" value="2"/>
</dbReference>
<feature type="compositionally biased region" description="Acidic residues" evidence="2">
    <location>
        <begin position="223"/>
        <end position="235"/>
    </location>
</feature>
<evidence type="ECO:0000256" key="2">
    <source>
        <dbReference type="SAM" id="MobiDB-lite"/>
    </source>
</evidence>
<sequence>MSETYVRHTTTLTLSEVVVQDKLLKELSSKLAENEIEELKFLVIDVFPKTELPRIYKGLALFMCQLGFLEKLLQIIGREDLVKIMEDTYKDDATWRTNQPVFLNEHPTPYRTLLYELGKEMKEDDMEIVKFMFKEDLGESILEKVRSPFDLLETLEDHGKIGPPNNVGKLEEAMKMAGRDDLVIKLKEFSSKSDDAARLARRRKDTPWVSKSPFVASNQPQVVEEEEEEEEDEEGAAASSNSDSKRRLSTIPENGPKRAVLAGNMGAVPEETREQDQEDTGNRSCDKTSPKDIPTTTSGKKKSSKFCVLL</sequence>
<dbReference type="eggNOG" id="ENOG502SSKN">
    <property type="taxonomic scope" value="Eukaryota"/>
</dbReference>
<keyword evidence="1" id="KW-0053">Apoptosis</keyword>
<reference evidence="4" key="1">
    <citation type="journal article" date="2008" name="Nature">
        <title>The amphioxus genome and the evolution of the chordate karyotype.</title>
        <authorList>
            <consortium name="US DOE Joint Genome Institute (JGI-PGF)"/>
            <person name="Putnam N.H."/>
            <person name="Butts T."/>
            <person name="Ferrier D.E.K."/>
            <person name="Furlong R.F."/>
            <person name="Hellsten U."/>
            <person name="Kawashima T."/>
            <person name="Robinson-Rechavi M."/>
            <person name="Shoguchi E."/>
            <person name="Terry A."/>
            <person name="Yu J.-K."/>
            <person name="Benito-Gutierrez E.L."/>
            <person name="Dubchak I."/>
            <person name="Garcia-Fernandez J."/>
            <person name="Gibson-Brown J.J."/>
            <person name="Grigoriev I.V."/>
            <person name="Horton A.C."/>
            <person name="de Jong P.J."/>
            <person name="Jurka J."/>
            <person name="Kapitonov V.V."/>
            <person name="Kohara Y."/>
            <person name="Kuroki Y."/>
            <person name="Lindquist E."/>
            <person name="Lucas S."/>
            <person name="Osoegawa K."/>
            <person name="Pennacchio L.A."/>
            <person name="Salamov A.A."/>
            <person name="Satou Y."/>
            <person name="Sauka-Spengler T."/>
            <person name="Schmutz J."/>
            <person name="Shin-I T."/>
            <person name="Toyoda A."/>
            <person name="Bronner-Fraser M."/>
            <person name="Fujiyama A."/>
            <person name="Holland L.Z."/>
            <person name="Holland P.W.H."/>
            <person name="Satoh N."/>
            <person name="Rokhsar D.S."/>
        </authorList>
    </citation>
    <scope>NUCLEOTIDE SEQUENCE [LARGE SCALE GENOMIC DNA]</scope>
    <source>
        <strain evidence="4">S238N-H82</strain>
        <tissue evidence="4">Testes</tissue>
    </source>
</reference>
<dbReference type="STRING" id="7739.C3Z946"/>
<name>C3Z946_BRAFL</name>
<dbReference type="PROSITE" id="PS50168">
    <property type="entry name" value="DED"/>
    <property type="match status" value="2"/>
</dbReference>
<gene>
    <name evidence="4" type="ORF">BRAFLDRAFT_103717</name>
</gene>
<feature type="domain" description="DED" evidence="3">
    <location>
        <begin position="19"/>
        <end position="87"/>
    </location>
</feature>
<accession>C3Z946</accession>
<feature type="domain" description="DED" evidence="3">
    <location>
        <begin position="109"/>
        <end position="188"/>
    </location>
</feature>
<dbReference type="GO" id="GO:0006915">
    <property type="term" value="P:apoptotic process"/>
    <property type="evidence" value="ECO:0007669"/>
    <property type="project" value="UniProtKB-KW"/>
</dbReference>
<dbReference type="PANTHER" id="PTHR48169">
    <property type="entry name" value="DED DOMAIN-CONTAINING PROTEIN"/>
    <property type="match status" value="1"/>
</dbReference>
<dbReference type="CDD" id="cd08336">
    <property type="entry name" value="DED_FADD"/>
    <property type="match status" value="1"/>
</dbReference>